<gene>
    <name evidence="1" type="ORF">FWILDA_LOCUS10194</name>
</gene>
<comment type="caution">
    <text evidence="1">The sequence shown here is derived from an EMBL/GenBank/DDBJ whole genome shotgun (WGS) entry which is preliminary data.</text>
</comment>
<evidence type="ECO:0000313" key="2">
    <source>
        <dbReference type="Proteomes" id="UP001153678"/>
    </source>
</evidence>
<reference evidence="1" key="1">
    <citation type="submission" date="2022-08" db="EMBL/GenBank/DDBJ databases">
        <authorList>
            <person name="Kallberg Y."/>
            <person name="Tangrot J."/>
            <person name="Rosling A."/>
        </authorList>
    </citation>
    <scope>NUCLEOTIDE SEQUENCE</scope>
    <source>
        <strain evidence="1">Wild A</strain>
    </source>
</reference>
<sequence>MEAMGRIGQDDEDVEELEVEICSFLAVVTSIEEEEMREVYLS</sequence>
<dbReference type="AlphaFoldDB" id="A0A9W4SU87"/>
<keyword evidence="2" id="KW-1185">Reference proteome</keyword>
<dbReference type="EMBL" id="CAMKVN010002566">
    <property type="protein sequence ID" value="CAI2181654.1"/>
    <property type="molecule type" value="Genomic_DNA"/>
</dbReference>
<name>A0A9W4SU87_9GLOM</name>
<protein>
    <submittedName>
        <fullName evidence="1">4061_t:CDS:1</fullName>
    </submittedName>
</protein>
<dbReference type="Proteomes" id="UP001153678">
    <property type="component" value="Unassembled WGS sequence"/>
</dbReference>
<organism evidence="1 2">
    <name type="scientific">Funneliformis geosporum</name>
    <dbReference type="NCBI Taxonomy" id="1117311"/>
    <lineage>
        <taxon>Eukaryota</taxon>
        <taxon>Fungi</taxon>
        <taxon>Fungi incertae sedis</taxon>
        <taxon>Mucoromycota</taxon>
        <taxon>Glomeromycotina</taxon>
        <taxon>Glomeromycetes</taxon>
        <taxon>Glomerales</taxon>
        <taxon>Glomeraceae</taxon>
        <taxon>Funneliformis</taxon>
    </lineage>
</organism>
<evidence type="ECO:0000313" key="1">
    <source>
        <dbReference type="EMBL" id="CAI2181654.1"/>
    </source>
</evidence>
<accession>A0A9W4SU87</accession>
<proteinExistence type="predicted"/>